<proteinExistence type="predicted"/>
<dbReference type="AlphaFoldDB" id="A0A6J7UU17"/>
<dbReference type="EMBL" id="CAFBQW010000356">
    <property type="protein sequence ID" value="CAB5069433.1"/>
    <property type="molecule type" value="Genomic_DNA"/>
</dbReference>
<protein>
    <submittedName>
        <fullName evidence="1">Unannotated protein</fullName>
    </submittedName>
</protein>
<accession>A0A6J7UU17</accession>
<gene>
    <name evidence="1" type="ORF">UFOPK4354_02094</name>
</gene>
<evidence type="ECO:0000313" key="1">
    <source>
        <dbReference type="EMBL" id="CAB5069433.1"/>
    </source>
</evidence>
<name>A0A6J7UU17_9ZZZZ</name>
<reference evidence="1" key="1">
    <citation type="submission" date="2020-05" db="EMBL/GenBank/DDBJ databases">
        <authorList>
            <person name="Chiriac C."/>
            <person name="Salcher M."/>
            <person name="Ghai R."/>
            <person name="Kavagutti S V."/>
        </authorList>
    </citation>
    <scope>NUCLEOTIDE SEQUENCE</scope>
</reference>
<sequence length="219" mass="23219">MALLWAANLAESNPAGTSGLRRVEAEAASTRCVDANCHVDCHSIHRSSSRAYSVQHCVQVGHGLWHGHPSPCGLLLGQGGSSSFPGTAAGCDGHAWIYLRQGIHHPWRKRSVDSGRGVRLLGVADPCSALPGSDFQGCSNGPRPCARGHLVGSDDSVSLDPCHFRGDRHDSYSLVSTSRRPHAMVGCQPGGSLGSRSARRTHAVHAHLRCQPCRSQSTP</sequence>
<organism evidence="1">
    <name type="scientific">freshwater metagenome</name>
    <dbReference type="NCBI Taxonomy" id="449393"/>
    <lineage>
        <taxon>unclassified sequences</taxon>
        <taxon>metagenomes</taxon>
        <taxon>ecological metagenomes</taxon>
    </lineage>
</organism>